<dbReference type="GO" id="GO:0009246">
    <property type="term" value="P:enterobacterial common antigen biosynthetic process"/>
    <property type="evidence" value="ECO:0007669"/>
    <property type="project" value="InterPro"/>
</dbReference>
<dbReference type="InterPro" id="IPR009993">
    <property type="entry name" value="WecF"/>
</dbReference>
<evidence type="ECO:0000313" key="7">
    <source>
        <dbReference type="Proteomes" id="UP000242757"/>
    </source>
</evidence>
<dbReference type="Proteomes" id="UP000242757">
    <property type="component" value="Unassembled WGS sequence"/>
</dbReference>
<dbReference type="GO" id="GO:0008417">
    <property type="term" value="F:fucosyltransferase activity"/>
    <property type="evidence" value="ECO:0007669"/>
    <property type="project" value="InterPro"/>
</dbReference>
<reference evidence="6 7" key="1">
    <citation type="submission" date="2017-08" db="EMBL/GenBank/DDBJ databases">
        <title>A Genome Sequence of Oceanimonas doudoroffii ATCC 27123T.</title>
        <authorList>
            <person name="Brennan M.A."/>
            <person name="Maclea K.S."/>
            <person name="Mcclelland W.D."/>
            <person name="Trachtenberg A.M."/>
        </authorList>
    </citation>
    <scope>NUCLEOTIDE SEQUENCE [LARGE SCALE GENOMIC DNA]</scope>
    <source>
        <strain evidence="6 7">ATCC 27123</strain>
    </source>
</reference>
<keyword evidence="4 6" id="KW-0808">Transferase</keyword>
<keyword evidence="2" id="KW-0997">Cell inner membrane</keyword>
<dbReference type="OrthoDB" id="1083028at2"/>
<evidence type="ECO:0000256" key="3">
    <source>
        <dbReference type="ARBA" id="ARBA00022676"/>
    </source>
</evidence>
<dbReference type="EMBL" id="NBIM01000002">
    <property type="protein sequence ID" value="OXY81881.1"/>
    <property type="molecule type" value="Genomic_DNA"/>
</dbReference>
<evidence type="ECO:0000256" key="5">
    <source>
        <dbReference type="ARBA" id="ARBA00023136"/>
    </source>
</evidence>
<comment type="caution">
    <text evidence="6">The sequence shown here is derived from an EMBL/GenBank/DDBJ whole genome shotgun (WGS) entry which is preliminary data.</text>
</comment>
<dbReference type="RefSeq" id="WP_094200767.1">
    <property type="nucleotide sequence ID" value="NZ_NBIM01000002.1"/>
</dbReference>
<evidence type="ECO:0000256" key="2">
    <source>
        <dbReference type="ARBA" id="ARBA00022519"/>
    </source>
</evidence>
<keyword evidence="5" id="KW-0472">Membrane</keyword>
<keyword evidence="3 6" id="KW-0328">Glycosyltransferase</keyword>
<gene>
    <name evidence="6" type="ORF">B6S08_10540</name>
</gene>
<organism evidence="6 7">
    <name type="scientific">Oceanimonas doudoroffii</name>
    <dbReference type="NCBI Taxonomy" id="84158"/>
    <lineage>
        <taxon>Bacteria</taxon>
        <taxon>Pseudomonadati</taxon>
        <taxon>Pseudomonadota</taxon>
        <taxon>Gammaproteobacteria</taxon>
        <taxon>Aeromonadales</taxon>
        <taxon>Aeromonadaceae</taxon>
        <taxon>Oceanimonas</taxon>
    </lineage>
</organism>
<keyword evidence="1" id="KW-1003">Cell membrane</keyword>
<protein>
    <submittedName>
        <fullName evidence="6">4-alpha-L-fucosyltransferase (Fuc4NAc transferase)</fullName>
    </submittedName>
</protein>
<proteinExistence type="predicted"/>
<keyword evidence="7" id="KW-1185">Reference proteome</keyword>
<evidence type="ECO:0000256" key="1">
    <source>
        <dbReference type="ARBA" id="ARBA00022475"/>
    </source>
</evidence>
<sequence length="396" mass="45988">MKILHIATDDKFVDHAYTVFEKAFPEKNEVIIFSKSESLKFVKLKDYLHVKYTPSQIRRPRVEKELYEKYDLVIFHSFGDLLYPEIFNIPEDVPTVWFGWGYDYYDLIGKPKDLFLPASQNIASQSYKSLLRRTIGKILRFSFRLAGVSKSRRKAIEKLSIFSPVLPNEYEMVLNSHRWQDFPKYACWNYGAMEDHLIKGFEDEQVEGDSILIGNSASLTCNHKEILDFLHEAGVENRYIISPLSYGDKTYGEKIITIGKQYFGEKFNPLKDFMSIQNYVATIRKCGYVIMNHKRQQAVGNIVIMLYLGARVFLREENPTYPFLKEMGIAVSSVQELEKDISLLQKPLSSEEKENNKELVSKYWSREQGIFRTKNLVEQALRLADKNGCELKGGLV</sequence>
<name>A0A233RER1_9GAMM</name>
<dbReference type="Pfam" id="PF07429">
    <property type="entry name" value="Glyco_transf_56"/>
    <property type="match status" value="1"/>
</dbReference>
<evidence type="ECO:0000313" key="6">
    <source>
        <dbReference type="EMBL" id="OXY81881.1"/>
    </source>
</evidence>
<evidence type="ECO:0000256" key="4">
    <source>
        <dbReference type="ARBA" id="ARBA00022679"/>
    </source>
</evidence>
<dbReference type="AlphaFoldDB" id="A0A233RER1"/>
<accession>A0A233RER1</accession>